<dbReference type="NCBIfam" id="TIGR01725">
    <property type="entry name" value="phge_HK97_gp10"/>
    <property type="match status" value="1"/>
</dbReference>
<dbReference type="KEGG" id="vau:VANGNB10_cI1600c"/>
<reference evidence="1 2" key="1">
    <citation type="journal article" date="2021" name="PeerJ">
        <title>Analysis of 44 Vibrio anguillarum genomes reveals high genetic diversity.</title>
        <authorList>
            <person name="Hansen M.J."/>
            <person name="Dalsgaard I."/>
        </authorList>
    </citation>
    <scope>NUCLEOTIDE SEQUENCE [LARGE SCALE GENOMIC DNA]</scope>
    <source>
        <strain evidence="1 2">17-16730-2A</strain>
    </source>
</reference>
<protein>
    <recommendedName>
        <fullName evidence="3">Phage protein, HK97 gp10 family</fullName>
    </recommendedName>
</protein>
<proteinExistence type="predicted"/>
<accession>A0A1Y0NZJ0</accession>
<organism evidence="1 2">
    <name type="scientific">Vibrio anguillarum</name>
    <name type="common">Listonella anguillarum</name>
    <dbReference type="NCBI Taxonomy" id="55601"/>
    <lineage>
        <taxon>Bacteria</taxon>
        <taxon>Pseudomonadati</taxon>
        <taxon>Pseudomonadota</taxon>
        <taxon>Gammaproteobacteria</taxon>
        <taxon>Vibrionales</taxon>
        <taxon>Vibrionaceae</taxon>
        <taxon>Vibrio</taxon>
    </lineage>
</organism>
<dbReference type="AlphaFoldDB" id="A0A1Y0NZJ0"/>
<dbReference type="EMBL" id="RDOM01000033">
    <property type="protein sequence ID" value="MBF4272941.1"/>
    <property type="molecule type" value="Genomic_DNA"/>
</dbReference>
<dbReference type="InterPro" id="IPR010064">
    <property type="entry name" value="HK97-gp10_tail"/>
</dbReference>
<sequence length="155" mass="17308">MANNFDFSILGLDEVTKRLSRLSLEVGDAAGRRALRKAANVVAKAARENAMLVDDPTTGRRIRDNIRLQFASRHYKETGDLMYRVGVSTLKGRIPKGNPDEGPKGNTPHWHLVELGTERSRAQPFLRSALSENINKVVDTLVVELDKEITKELSK</sequence>
<evidence type="ECO:0000313" key="2">
    <source>
        <dbReference type="Proteomes" id="UP000722957"/>
    </source>
</evidence>
<gene>
    <name evidence="1" type="ORF">EAY07_13020</name>
</gene>
<dbReference type="RefSeq" id="WP_041946977.1">
    <property type="nucleotide sequence ID" value="NZ_CP020534.1"/>
</dbReference>
<evidence type="ECO:0008006" key="3">
    <source>
        <dbReference type="Google" id="ProtNLM"/>
    </source>
</evidence>
<dbReference type="Pfam" id="PF04883">
    <property type="entry name" value="HK97-gp10_like"/>
    <property type="match status" value="1"/>
</dbReference>
<name>A0A1Y0NZJ0_VIBAN</name>
<dbReference type="Proteomes" id="UP000722957">
    <property type="component" value="Unassembled WGS sequence"/>
</dbReference>
<comment type="caution">
    <text evidence="1">The sequence shown here is derived from an EMBL/GenBank/DDBJ whole genome shotgun (WGS) entry which is preliminary data.</text>
</comment>
<evidence type="ECO:0000313" key="1">
    <source>
        <dbReference type="EMBL" id="MBF4272941.1"/>
    </source>
</evidence>